<accession>A0ACC1HZ21</accession>
<dbReference type="Proteomes" id="UP001150581">
    <property type="component" value="Unassembled WGS sequence"/>
</dbReference>
<feature type="non-terminal residue" evidence="1">
    <location>
        <position position="65"/>
    </location>
</feature>
<evidence type="ECO:0000313" key="1">
    <source>
        <dbReference type="EMBL" id="KAJ1882051.1"/>
    </source>
</evidence>
<gene>
    <name evidence="1" type="ORF">LPJ66_011212</name>
</gene>
<organism evidence="1 2">
    <name type="scientific">Kickxella alabastrina</name>
    <dbReference type="NCBI Taxonomy" id="61397"/>
    <lineage>
        <taxon>Eukaryota</taxon>
        <taxon>Fungi</taxon>
        <taxon>Fungi incertae sedis</taxon>
        <taxon>Zoopagomycota</taxon>
        <taxon>Kickxellomycotina</taxon>
        <taxon>Kickxellomycetes</taxon>
        <taxon>Kickxellales</taxon>
        <taxon>Kickxellaceae</taxon>
        <taxon>Kickxella</taxon>
    </lineage>
</organism>
<protein>
    <submittedName>
        <fullName evidence="1">Uncharacterized protein</fullName>
    </submittedName>
</protein>
<reference evidence="1" key="1">
    <citation type="submission" date="2022-07" db="EMBL/GenBank/DDBJ databases">
        <title>Phylogenomic reconstructions and comparative analyses of Kickxellomycotina fungi.</title>
        <authorList>
            <person name="Reynolds N.K."/>
            <person name="Stajich J.E."/>
            <person name="Barry K."/>
            <person name="Grigoriev I.V."/>
            <person name="Crous P."/>
            <person name="Smith M.E."/>
        </authorList>
    </citation>
    <scope>NUCLEOTIDE SEQUENCE</scope>
    <source>
        <strain evidence="1">Benny 63K</strain>
    </source>
</reference>
<name>A0ACC1HZ21_9FUNG</name>
<keyword evidence="2" id="KW-1185">Reference proteome</keyword>
<dbReference type="EMBL" id="JANBPG010003287">
    <property type="protein sequence ID" value="KAJ1882051.1"/>
    <property type="molecule type" value="Genomic_DNA"/>
</dbReference>
<evidence type="ECO:0000313" key="2">
    <source>
        <dbReference type="Proteomes" id="UP001150581"/>
    </source>
</evidence>
<feature type="non-terminal residue" evidence="1">
    <location>
        <position position="1"/>
    </location>
</feature>
<proteinExistence type="predicted"/>
<sequence length="65" mass="6956">ITPTPNSPRSEYPVRGLLPRADTQAGDFVRKNPTYDGRGTVVAVLDTGIDPMATGLQVTSDGKRK</sequence>
<comment type="caution">
    <text evidence="1">The sequence shown here is derived from an EMBL/GenBank/DDBJ whole genome shotgun (WGS) entry which is preliminary data.</text>
</comment>